<reference evidence="2 3" key="1">
    <citation type="journal article" date="2015" name="BMC Genomics">
        <title>Genome mining reveals unlocked bioactive potential of marine Gram-negative bacteria.</title>
        <authorList>
            <person name="Machado H."/>
            <person name="Sonnenschein E.C."/>
            <person name="Melchiorsen J."/>
            <person name="Gram L."/>
        </authorList>
    </citation>
    <scope>NUCLEOTIDE SEQUENCE [LARGE SCALE GENOMIC DNA]</scope>
    <source>
        <strain evidence="2 3">S2471</strain>
    </source>
</reference>
<dbReference type="OrthoDB" id="7012374at2"/>
<dbReference type="RefSeq" id="WP_046004245.1">
    <property type="nucleotide sequence ID" value="NZ_JXYA01000013.1"/>
</dbReference>
<dbReference type="GO" id="GO:0045892">
    <property type="term" value="P:negative regulation of DNA-templated transcription"/>
    <property type="evidence" value="ECO:0007669"/>
    <property type="project" value="InterPro"/>
</dbReference>
<dbReference type="InterPro" id="IPR010982">
    <property type="entry name" value="Lambda_DNA-bd_dom_sf"/>
</dbReference>
<evidence type="ECO:0000259" key="1">
    <source>
        <dbReference type="Pfam" id="PF07022"/>
    </source>
</evidence>
<dbReference type="InterPro" id="IPR010744">
    <property type="entry name" value="Phage_CI_N"/>
</dbReference>
<comment type="caution">
    <text evidence="2">The sequence shown here is derived from an EMBL/GenBank/DDBJ whole genome shotgun (WGS) entry which is preliminary data.</text>
</comment>
<evidence type="ECO:0000313" key="3">
    <source>
        <dbReference type="Proteomes" id="UP000033452"/>
    </source>
</evidence>
<organism evidence="2 3">
    <name type="scientific">Pseudoalteromonas rubra</name>
    <dbReference type="NCBI Taxonomy" id="43658"/>
    <lineage>
        <taxon>Bacteria</taxon>
        <taxon>Pseudomonadati</taxon>
        <taxon>Pseudomonadota</taxon>
        <taxon>Gammaproteobacteria</taxon>
        <taxon>Alteromonadales</taxon>
        <taxon>Pseudoalteromonadaceae</taxon>
        <taxon>Pseudoalteromonas</taxon>
    </lineage>
</organism>
<keyword evidence="3" id="KW-1185">Reference proteome</keyword>
<evidence type="ECO:0000313" key="2">
    <source>
        <dbReference type="EMBL" id="KJZ10760.1"/>
    </source>
</evidence>
<dbReference type="Proteomes" id="UP000033452">
    <property type="component" value="Unassembled WGS sequence"/>
</dbReference>
<protein>
    <recommendedName>
        <fullName evidence="1">Bacteriophage CI repressor N-terminal domain-containing protein</fullName>
    </recommendedName>
</protein>
<dbReference type="Pfam" id="PF07022">
    <property type="entry name" value="Phage_CI_repr"/>
    <property type="match status" value="1"/>
</dbReference>
<gene>
    <name evidence="2" type="ORF">TW77_06915</name>
</gene>
<accession>A0A0F4QU52</accession>
<dbReference type="GO" id="GO:0003677">
    <property type="term" value="F:DNA binding"/>
    <property type="evidence" value="ECO:0007669"/>
    <property type="project" value="InterPro"/>
</dbReference>
<sequence length="133" mass="14995">MEAKASEVFEKLKDLYGYKTLKEICDKFGKNKTWAGQMIKNNSIPFPQCLQACNEHGVSLDWLIQGKESKSFEKSELLNAIQEGLFECKELAILKDLSFEQLTAASALIFKQVEKKAIVTDSQKSASDEIKRA</sequence>
<dbReference type="PATRIC" id="fig|43658.5.peg.1457"/>
<feature type="domain" description="Bacteriophage CI repressor N-terminal" evidence="1">
    <location>
        <begin position="8"/>
        <end position="69"/>
    </location>
</feature>
<dbReference type="EMBL" id="JXYA01000013">
    <property type="protein sequence ID" value="KJZ10760.1"/>
    <property type="molecule type" value="Genomic_DNA"/>
</dbReference>
<name>A0A0F4QU52_9GAMM</name>
<dbReference type="AlphaFoldDB" id="A0A0F4QU52"/>
<dbReference type="Gene3D" id="1.10.260.40">
    <property type="entry name" value="lambda repressor-like DNA-binding domains"/>
    <property type="match status" value="1"/>
</dbReference>
<proteinExistence type="predicted"/>